<dbReference type="AlphaFoldDB" id="C8NG12"/>
<gene>
    <name evidence="1" type="ORF">HMPREF0444_0857</name>
</gene>
<dbReference type="HOGENOM" id="CLU_3252239_0_0_9"/>
<keyword evidence="2" id="KW-1185">Reference proteome</keyword>
<sequence length="42" mass="4561">MGCLTNLGCKVKINVLVDLSADGGTFFYAYIQLIEKESFDGS</sequence>
<organism evidence="1 2">
    <name type="scientific">Granulicatella adiacens ATCC 49175</name>
    <dbReference type="NCBI Taxonomy" id="638301"/>
    <lineage>
        <taxon>Bacteria</taxon>
        <taxon>Bacillati</taxon>
        <taxon>Bacillota</taxon>
        <taxon>Bacilli</taxon>
        <taxon>Lactobacillales</taxon>
        <taxon>Carnobacteriaceae</taxon>
        <taxon>Granulicatella</taxon>
    </lineage>
</organism>
<reference evidence="1 2" key="1">
    <citation type="submission" date="2009-08" db="EMBL/GenBank/DDBJ databases">
        <authorList>
            <person name="Muzny D."/>
            <person name="Qin X."/>
            <person name="Deng J."/>
            <person name="Jiang H."/>
            <person name="Liu Y."/>
            <person name="Qu J."/>
            <person name="Song X.-Z."/>
            <person name="Zhang L."/>
            <person name="Thornton R."/>
            <person name="Coyle M."/>
            <person name="Francisco L."/>
            <person name="Jackson L."/>
            <person name="Javaid M."/>
            <person name="Korchina V."/>
            <person name="Kovar C."/>
            <person name="Mata R."/>
            <person name="Mathew T."/>
            <person name="Ngo R."/>
            <person name="Nguyen L."/>
            <person name="Nguyen N."/>
            <person name="Okwuonu G."/>
            <person name="Ongeri F."/>
            <person name="Pham C."/>
            <person name="Simmons D."/>
            <person name="Wilczek-Boney K."/>
            <person name="Hale W."/>
            <person name="Jakkamsetti A."/>
            <person name="Pham P."/>
            <person name="Ruth R."/>
            <person name="San Lucas F."/>
            <person name="Warren J."/>
            <person name="Zhang J."/>
            <person name="Zhao Z."/>
            <person name="Zhou C."/>
            <person name="Zhu D."/>
            <person name="Lee S."/>
            <person name="Bess C."/>
            <person name="Blankenburg K."/>
            <person name="Forbes L."/>
            <person name="Fu Q."/>
            <person name="Gubbala S."/>
            <person name="Hirani K."/>
            <person name="Jayaseelan J.C."/>
            <person name="Lara F."/>
            <person name="Munidasa M."/>
            <person name="Palculict T."/>
            <person name="Patil S."/>
            <person name="Pu L.-L."/>
            <person name="Saada N."/>
            <person name="Tang L."/>
            <person name="Weissenberger G."/>
            <person name="Zhu Y."/>
            <person name="Hemphill L."/>
            <person name="Shang Y."/>
            <person name="Youmans B."/>
            <person name="Ayvaz T."/>
            <person name="Ross M."/>
            <person name="Santibanez J."/>
            <person name="Aqrawi P."/>
            <person name="Gross S."/>
            <person name="Joshi V."/>
            <person name="Fowler G."/>
            <person name="Nazareth L."/>
            <person name="Reid J."/>
            <person name="Worley K."/>
            <person name="Petrosino J."/>
            <person name="Highlander S."/>
            <person name="Gibbs R."/>
        </authorList>
    </citation>
    <scope>NUCLEOTIDE SEQUENCE [LARGE SCALE GENOMIC DNA]</scope>
    <source>
        <strain evidence="1 2">ATCC 49175</strain>
    </source>
</reference>
<dbReference type="Proteomes" id="UP000005926">
    <property type="component" value="Unassembled WGS sequence"/>
</dbReference>
<protein>
    <submittedName>
        <fullName evidence="1">Uncharacterized protein</fullName>
    </submittedName>
</protein>
<evidence type="ECO:0000313" key="1">
    <source>
        <dbReference type="EMBL" id="EEW37498.1"/>
    </source>
</evidence>
<name>C8NG12_9LACT</name>
<evidence type="ECO:0000313" key="2">
    <source>
        <dbReference type="Proteomes" id="UP000005926"/>
    </source>
</evidence>
<proteinExistence type="predicted"/>
<accession>C8NG12</accession>
<comment type="caution">
    <text evidence="1">The sequence shown here is derived from an EMBL/GenBank/DDBJ whole genome shotgun (WGS) entry which is preliminary data.</text>
</comment>
<dbReference type="EMBL" id="ACKZ01000016">
    <property type="protein sequence ID" value="EEW37498.1"/>
    <property type="molecule type" value="Genomic_DNA"/>
</dbReference>
<dbReference type="STRING" id="638301.HMPREF0444_0857"/>